<feature type="transmembrane region" description="Helical" evidence="1">
    <location>
        <begin position="34"/>
        <end position="55"/>
    </location>
</feature>
<gene>
    <name evidence="3" type="ORF">CD116_01385</name>
    <name evidence="2" type="ORF">ILQ21_13225</name>
</gene>
<dbReference type="Proteomes" id="UP000596960">
    <property type="component" value="Unassembled WGS sequence"/>
</dbReference>
<keyword evidence="1" id="KW-1133">Transmembrane helix</keyword>
<evidence type="ECO:0000313" key="3">
    <source>
        <dbReference type="EMBL" id="PNZ51192.1"/>
    </source>
</evidence>
<dbReference type="AlphaFoldDB" id="A0A2K4AM91"/>
<protein>
    <submittedName>
        <fullName evidence="3">Uncharacterized protein</fullName>
    </submittedName>
</protein>
<keyword evidence="1" id="KW-0812">Transmembrane</keyword>
<feature type="transmembrane region" description="Helical" evidence="1">
    <location>
        <begin position="9"/>
        <end position="28"/>
    </location>
</feature>
<dbReference type="EMBL" id="JADAMT010000033">
    <property type="protein sequence ID" value="MBE2129995.1"/>
    <property type="molecule type" value="Genomic_DNA"/>
</dbReference>
<evidence type="ECO:0000313" key="5">
    <source>
        <dbReference type="Proteomes" id="UP000596960"/>
    </source>
</evidence>
<reference evidence="3 4" key="1">
    <citation type="submission" date="2017-08" db="EMBL/GenBank/DDBJ databases">
        <title>Draft genome sequences of 64 type strains of genus Staph aureus.</title>
        <authorList>
            <person name="Cole K."/>
            <person name="Golubchik T."/>
            <person name="Russell J."/>
            <person name="Foster D."/>
            <person name="Llewelyn M."/>
            <person name="Wilson D."/>
            <person name="Crook D."/>
            <person name="Paul J."/>
        </authorList>
    </citation>
    <scope>NUCLEOTIDE SEQUENCE [LARGE SCALE GENOMIC DNA]</scope>
    <source>
        <strain evidence="3 4">DSM 28300</strain>
    </source>
</reference>
<dbReference type="EMBL" id="PPQS01000006">
    <property type="protein sequence ID" value="PNZ51192.1"/>
    <property type="molecule type" value="Genomic_DNA"/>
</dbReference>
<accession>A0A2K4AM91</accession>
<comment type="caution">
    <text evidence="3">The sequence shown here is derived from an EMBL/GenBank/DDBJ whole genome shotgun (WGS) entry which is preliminary data.</text>
</comment>
<organism evidence="3 4">
    <name type="scientific">Staphylococcus schweitzeri</name>
    <dbReference type="NCBI Taxonomy" id="1654388"/>
    <lineage>
        <taxon>Bacteria</taxon>
        <taxon>Bacillati</taxon>
        <taxon>Bacillota</taxon>
        <taxon>Bacilli</taxon>
        <taxon>Bacillales</taxon>
        <taxon>Staphylococcaceae</taxon>
        <taxon>Staphylococcus</taxon>
    </lineage>
</organism>
<keyword evidence="1" id="KW-0472">Membrane</keyword>
<evidence type="ECO:0000313" key="2">
    <source>
        <dbReference type="EMBL" id="MBE2129995.1"/>
    </source>
</evidence>
<evidence type="ECO:0000256" key="1">
    <source>
        <dbReference type="SAM" id="Phobius"/>
    </source>
</evidence>
<proteinExistence type="predicted"/>
<evidence type="ECO:0000313" key="4">
    <source>
        <dbReference type="Proteomes" id="UP000236395"/>
    </source>
</evidence>
<reference evidence="2 5" key="2">
    <citation type="submission" date="2020-10" db="EMBL/GenBank/DDBJ databases">
        <title>Phenotypic and genomic profiling of Staphylococcus argenteus in Canada and the United States and recommendations for clinical result reporting.</title>
        <authorList>
            <person name="Eshaghi A."/>
            <person name="Bommersbach C."/>
            <person name="Zitterman S."/>
            <person name="Burnham C.-A.D."/>
            <person name="Patel R."/>
            <person name="Schuetz A.N."/>
            <person name="Patel S.N."/>
            <person name="Kus J.V."/>
        </authorList>
    </citation>
    <scope>NUCLEOTIDE SEQUENCE [LARGE SCALE GENOMIC DNA]</scope>
    <source>
        <strain evidence="2 5">DSM 28300</strain>
    </source>
</reference>
<sequence>MLEKLYKNVQVILIVLVAIVCINGFFNSNEMLKGFINISAFVFILLLALFCLIYVKYKKR</sequence>
<keyword evidence="5" id="KW-1185">Reference proteome</keyword>
<dbReference type="Proteomes" id="UP000236395">
    <property type="component" value="Unassembled WGS sequence"/>
</dbReference>
<name>A0A2K4AM91_9STAP</name>